<name>A0A7M1RT67_9CAUD</name>
<dbReference type="EMBL" id="MT774408">
    <property type="protein sequence ID" value="QOR57627.1"/>
    <property type="molecule type" value="Genomic_DNA"/>
</dbReference>
<organism evidence="1 2">
    <name type="scientific">uncultured phage cr130_1</name>
    <dbReference type="NCBI Taxonomy" id="2772092"/>
    <lineage>
        <taxon>Viruses</taxon>
        <taxon>Duplodnaviria</taxon>
        <taxon>Heunggongvirae</taxon>
        <taxon>Uroviricota</taxon>
        <taxon>Caudoviricetes</taxon>
        <taxon>Crassvirales</taxon>
        <taxon>Suoliviridae</taxon>
        <taxon>Oafivirinae</taxon>
        <taxon>Chuhaivirus</taxon>
        <taxon>Chuhaivirus simiae</taxon>
    </lineage>
</organism>
<sequence length="466" mass="53739">MDILGKELPIVYLIDDVFDPRMAQMVYNAQLNYVNALREDYLLTQKDLKDFRKEYGDFYSPFAKDNENWDKLTNGAIREVMNKYGPDMLRSIEGRALILKAINSIPYGELLKLKMGAEAAKQYLINRANLSTKRKYNKDYEDYALKLLGIPSFEDYDTLKNGIWTRTSPEEYMTLTELSDPIYSGMNASDKGTKGGYRYKGIDENDLLNVAKEKAQYLKNDPLGGYYYNVLSNKMRHENPYVTQDQIDLLFIKDVAHSQAKRIYSEKDADEFALTKYRADQGIREHAANAATDYKYANKLKQVEDITLNIFRGADNNGTGSVHYDTKDTKYLKINSSPGAGIKEIYDDQGRFKSYNIPKDKVNNLFYTTNSVYGKTPNYRIKFKLPQSASDFYFEPAGELHAKTDKRGKTRYYISGSIKYQSGYNTDSNGKQIPKFKIIKPRGSKGVVQMEVFEKDYQYTKKYLEP</sequence>
<reference evidence="1 2" key="1">
    <citation type="submission" date="2020-07" db="EMBL/GenBank/DDBJ databases">
        <title>Taxonomic proposal: Crassvirales, a new order of highly abundant and diverse bacterial viruses.</title>
        <authorList>
            <person name="Shkoporov A.N."/>
            <person name="Stockdale S.R."/>
            <person name="Guerin E."/>
            <person name="Ross R.P."/>
            <person name="Hill C."/>
        </authorList>
    </citation>
    <scope>NUCLEOTIDE SEQUENCE [LARGE SCALE GENOMIC DNA]</scope>
</reference>
<protein>
    <submittedName>
        <fullName evidence="1">Uncharacterized protein</fullName>
    </submittedName>
</protein>
<dbReference type="RefSeq" id="YP_010113267.1">
    <property type="nucleotide sequence ID" value="NC_055901.1"/>
</dbReference>
<accession>A0A7M1RT67</accession>
<evidence type="ECO:0000313" key="2">
    <source>
        <dbReference type="Proteomes" id="UP000594028"/>
    </source>
</evidence>
<keyword evidence="2" id="KW-1185">Reference proteome</keyword>
<dbReference type="KEGG" id="vg:65131780"/>
<dbReference type="GeneID" id="65131780"/>
<evidence type="ECO:0000313" key="1">
    <source>
        <dbReference type="EMBL" id="QOR57627.1"/>
    </source>
</evidence>
<proteinExistence type="predicted"/>
<dbReference type="Proteomes" id="UP000594028">
    <property type="component" value="Segment"/>
</dbReference>